<evidence type="ECO:0000313" key="1">
    <source>
        <dbReference type="EMBL" id="DAA03991.1"/>
    </source>
</evidence>
<organism evidence="1">
    <name type="scientific">Drosophila melanogaster</name>
    <name type="common">Fruit fly</name>
    <dbReference type="NCBI Taxonomy" id="7227"/>
    <lineage>
        <taxon>Eukaryota</taxon>
        <taxon>Metazoa</taxon>
        <taxon>Ecdysozoa</taxon>
        <taxon>Arthropoda</taxon>
        <taxon>Hexapoda</taxon>
        <taxon>Insecta</taxon>
        <taxon>Pterygota</taxon>
        <taxon>Neoptera</taxon>
        <taxon>Endopterygota</taxon>
        <taxon>Diptera</taxon>
        <taxon>Brachycera</taxon>
        <taxon>Muscomorpha</taxon>
        <taxon>Ephydroidea</taxon>
        <taxon>Drosophilidae</taxon>
        <taxon>Drosophila</taxon>
        <taxon>Sophophora</taxon>
    </lineage>
</organism>
<protein>
    <submittedName>
        <fullName evidence="1">HDC13181</fullName>
    </submittedName>
</protein>
<sequence length="120" mass="13641">MDWRSGWQMPPPLEHRISLIPPNLCPPEEDCCKTGLWGQEGVVGREIMMGDCAESGQLQCEFVTRYESRGGDLWELGSGKRVKRGRQSTMGGPWPPLEMQNTFDNLYLYSLVRTYGCRAL</sequence>
<reference evidence="1" key="1">
    <citation type="journal article" date="2003" name="Genome Biol.">
        <title>An integrated gene annotation and transcriptional profiling approach towards the full gene content of the Drosophila genome.</title>
        <authorList>
            <person name="Hild M."/>
            <person name="Beckmann B."/>
            <person name="Haas S.A."/>
            <person name="Koch B."/>
            <person name="Solovyev V."/>
            <person name="Busold C."/>
            <person name="Fellenberg K."/>
            <person name="Boutros M."/>
            <person name="Vingron M."/>
            <person name="Sauer F."/>
            <person name="Hoheisel J.D."/>
            <person name="Paro R."/>
        </authorList>
    </citation>
    <scope>NUCLEOTIDE SEQUENCE</scope>
</reference>
<dbReference type="EMBL" id="BK002485">
    <property type="protein sequence ID" value="DAA03991.1"/>
    <property type="molecule type" value="Genomic_DNA"/>
</dbReference>
<dbReference type="AlphaFoldDB" id="Q6IK81"/>
<gene>
    <name evidence="1" type="ORF">HDC13181</name>
</gene>
<proteinExistence type="predicted"/>
<accession>Q6IK81</accession>
<name>Q6IK81_DROME</name>